<dbReference type="EMBL" id="DPVV01000358">
    <property type="protein sequence ID" value="HCL02870.1"/>
    <property type="molecule type" value="Genomic_DNA"/>
</dbReference>
<sequence>MPFYEPPKDFKIEINYDVYQTIGVALYTGNDGKITPLKLYIDLPDSSRITVAVDGIKTTKELKGRILFTCVATLHGRKQLFDIIYYKEQGLWVTDKIKSY</sequence>
<evidence type="ECO:0000313" key="2">
    <source>
        <dbReference type="Proteomes" id="UP000262969"/>
    </source>
</evidence>
<name>A0A3D2X6V3_9FIRM</name>
<dbReference type="AlphaFoldDB" id="A0A3D2X6V3"/>
<comment type="caution">
    <text evidence="1">The sequence shown here is derived from an EMBL/GenBank/DDBJ whole genome shotgun (WGS) entry which is preliminary data.</text>
</comment>
<evidence type="ECO:0000313" key="1">
    <source>
        <dbReference type="EMBL" id="HCL02870.1"/>
    </source>
</evidence>
<dbReference type="Proteomes" id="UP000262969">
    <property type="component" value="Unassembled WGS sequence"/>
</dbReference>
<accession>A0A3D2X6V3</accession>
<gene>
    <name evidence="1" type="ORF">DHW61_10750</name>
</gene>
<organism evidence="1 2">
    <name type="scientific">Lachnoclostridium phytofermentans</name>
    <dbReference type="NCBI Taxonomy" id="66219"/>
    <lineage>
        <taxon>Bacteria</taxon>
        <taxon>Bacillati</taxon>
        <taxon>Bacillota</taxon>
        <taxon>Clostridia</taxon>
        <taxon>Lachnospirales</taxon>
        <taxon>Lachnospiraceae</taxon>
    </lineage>
</organism>
<proteinExistence type="predicted"/>
<reference evidence="1 2" key="1">
    <citation type="journal article" date="2018" name="Nat. Biotechnol.">
        <title>A standardized bacterial taxonomy based on genome phylogeny substantially revises the tree of life.</title>
        <authorList>
            <person name="Parks D.H."/>
            <person name="Chuvochina M."/>
            <person name="Waite D.W."/>
            <person name="Rinke C."/>
            <person name="Skarshewski A."/>
            <person name="Chaumeil P.A."/>
            <person name="Hugenholtz P."/>
        </authorList>
    </citation>
    <scope>NUCLEOTIDE SEQUENCE [LARGE SCALE GENOMIC DNA]</scope>
    <source>
        <strain evidence="1">UBA11728</strain>
    </source>
</reference>
<protein>
    <submittedName>
        <fullName evidence="1">Uncharacterized protein</fullName>
    </submittedName>
</protein>